<dbReference type="Gene3D" id="3.40.50.300">
    <property type="entry name" value="P-loop containing nucleotide triphosphate hydrolases"/>
    <property type="match status" value="3"/>
</dbReference>
<proteinExistence type="predicted"/>
<organism evidence="19 20">
    <name type="scientific">Tardibacter chloracetimidivorans</name>
    <dbReference type="NCBI Taxonomy" id="1921510"/>
    <lineage>
        <taxon>Bacteria</taxon>
        <taxon>Pseudomonadati</taxon>
        <taxon>Pseudomonadota</taxon>
        <taxon>Alphaproteobacteria</taxon>
        <taxon>Sphingomonadales</taxon>
        <taxon>Sphingomonadaceae</taxon>
        <taxon>Tardibacter</taxon>
    </lineage>
</organism>
<evidence type="ECO:0000256" key="15">
    <source>
        <dbReference type="PROSITE-ProRule" id="PRU00560"/>
    </source>
</evidence>
<dbReference type="STRING" id="1921510.BSL82_16860"/>
<dbReference type="NCBIfam" id="TIGR02784">
    <property type="entry name" value="addA_alphas"/>
    <property type="match status" value="1"/>
</dbReference>
<comment type="catalytic activity">
    <reaction evidence="11">
        <text>Couples ATP hydrolysis with the unwinding of duplex DNA by translocating in the 3'-5' direction.</text>
        <dbReference type="EC" id="5.6.2.4"/>
    </reaction>
</comment>
<dbReference type="GO" id="GO:0004527">
    <property type="term" value="F:exonuclease activity"/>
    <property type="evidence" value="ECO:0007669"/>
    <property type="project" value="UniProtKB-KW"/>
</dbReference>
<evidence type="ECO:0000256" key="16">
    <source>
        <dbReference type="SAM" id="MobiDB-lite"/>
    </source>
</evidence>
<comment type="catalytic activity">
    <reaction evidence="14">
        <text>ATP + H2O = ADP + phosphate + H(+)</text>
        <dbReference type="Rhea" id="RHEA:13065"/>
        <dbReference type="ChEBI" id="CHEBI:15377"/>
        <dbReference type="ChEBI" id="CHEBI:15378"/>
        <dbReference type="ChEBI" id="CHEBI:30616"/>
        <dbReference type="ChEBI" id="CHEBI:43474"/>
        <dbReference type="ChEBI" id="CHEBI:456216"/>
        <dbReference type="EC" id="5.6.2.4"/>
    </reaction>
</comment>
<dbReference type="PANTHER" id="PTHR11070:SF2">
    <property type="entry name" value="ATP-DEPENDENT DNA HELICASE SRS2"/>
    <property type="match status" value="1"/>
</dbReference>
<dbReference type="GO" id="GO:0005829">
    <property type="term" value="C:cytosol"/>
    <property type="evidence" value="ECO:0007669"/>
    <property type="project" value="TreeGrafter"/>
</dbReference>
<evidence type="ECO:0000256" key="12">
    <source>
        <dbReference type="ARBA" id="ARBA00034808"/>
    </source>
</evidence>
<dbReference type="InterPro" id="IPR014151">
    <property type="entry name" value="DNA_helicase_AddA"/>
</dbReference>
<evidence type="ECO:0000256" key="9">
    <source>
        <dbReference type="ARBA" id="ARBA00023204"/>
    </source>
</evidence>
<feature type="compositionally biased region" description="Pro residues" evidence="16">
    <location>
        <begin position="941"/>
        <end position="952"/>
    </location>
</feature>
<name>A0A1L3ZYN8_9SPHN</name>
<evidence type="ECO:0000256" key="1">
    <source>
        <dbReference type="ARBA" id="ARBA00022722"/>
    </source>
</evidence>
<dbReference type="Gene3D" id="3.90.320.10">
    <property type="match status" value="1"/>
</dbReference>
<evidence type="ECO:0000256" key="6">
    <source>
        <dbReference type="ARBA" id="ARBA00022839"/>
    </source>
</evidence>
<dbReference type="Pfam" id="PF00580">
    <property type="entry name" value="UvrD-helicase"/>
    <property type="match status" value="1"/>
</dbReference>
<feature type="region of interest" description="Disordered" evidence="16">
    <location>
        <begin position="530"/>
        <end position="550"/>
    </location>
</feature>
<keyword evidence="9" id="KW-0234">DNA repair</keyword>
<dbReference type="InterPro" id="IPR000212">
    <property type="entry name" value="DNA_helicase_UvrD/REP"/>
</dbReference>
<dbReference type="Pfam" id="PF12705">
    <property type="entry name" value="PDDEXK_1"/>
    <property type="match status" value="1"/>
</dbReference>
<dbReference type="GO" id="GO:0003677">
    <property type="term" value="F:DNA binding"/>
    <property type="evidence" value="ECO:0007669"/>
    <property type="project" value="UniProtKB-KW"/>
</dbReference>
<dbReference type="KEGG" id="sphj:BSL82_16860"/>
<evidence type="ECO:0000256" key="3">
    <source>
        <dbReference type="ARBA" id="ARBA00022763"/>
    </source>
</evidence>
<dbReference type="InterPro" id="IPR014016">
    <property type="entry name" value="UvrD-like_ATP-bd"/>
</dbReference>
<keyword evidence="3" id="KW-0227">DNA damage</keyword>
<dbReference type="PROSITE" id="PS51198">
    <property type="entry name" value="UVRD_HELICASE_ATP_BIND"/>
    <property type="match status" value="1"/>
</dbReference>
<evidence type="ECO:0000313" key="20">
    <source>
        <dbReference type="Proteomes" id="UP000182063"/>
    </source>
</evidence>
<keyword evidence="2 15" id="KW-0547">Nucleotide-binding</keyword>
<keyword evidence="4 15" id="KW-0378">Hydrolase</keyword>
<feature type="compositionally biased region" description="Acidic residues" evidence="16">
    <location>
        <begin position="534"/>
        <end position="549"/>
    </location>
</feature>
<evidence type="ECO:0000256" key="10">
    <source>
        <dbReference type="ARBA" id="ARBA00023235"/>
    </source>
</evidence>
<feature type="region of interest" description="Disordered" evidence="16">
    <location>
        <begin position="937"/>
        <end position="974"/>
    </location>
</feature>
<dbReference type="Proteomes" id="UP000182063">
    <property type="component" value="Chromosome"/>
</dbReference>
<evidence type="ECO:0000313" key="19">
    <source>
        <dbReference type="EMBL" id="API60742.1"/>
    </source>
</evidence>
<feature type="domain" description="UvrD-like helicase C-terminal" evidence="18">
    <location>
        <begin position="514"/>
        <end position="790"/>
    </location>
</feature>
<reference evidence="20" key="1">
    <citation type="submission" date="2016-11" db="EMBL/GenBank/DDBJ databases">
        <title>Complete Genome Sequence of alachlor-degrading Sphingomonas sp. strain JJ-A5.</title>
        <authorList>
            <person name="Lee H."/>
            <person name="Ka J.-O."/>
        </authorList>
    </citation>
    <scope>NUCLEOTIDE SEQUENCE [LARGE SCALE GENOMIC DNA]</scope>
    <source>
        <strain evidence="20">JJ-A5</strain>
    </source>
</reference>
<keyword evidence="10" id="KW-0413">Isomerase</keyword>
<dbReference type="EMBL" id="CP018221">
    <property type="protein sequence ID" value="API60742.1"/>
    <property type="molecule type" value="Genomic_DNA"/>
</dbReference>
<dbReference type="OrthoDB" id="9810135at2"/>
<dbReference type="EC" id="5.6.2.4" evidence="12"/>
<evidence type="ECO:0000256" key="5">
    <source>
        <dbReference type="ARBA" id="ARBA00022806"/>
    </source>
</evidence>
<evidence type="ECO:0000256" key="8">
    <source>
        <dbReference type="ARBA" id="ARBA00023125"/>
    </source>
</evidence>
<evidence type="ECO:0000256" key="14">
    <source>
        <dbReference type="ARBA" id="ARBA00048988"/>
    </source>
</evidence>
<dbReference type="AlphaFoldDB" id="A0A1L3ZYN8"/>
<dbReference type="Pfam" id="PF13361">
    <property type="entry name" value="UvrD_C"/>
    <property type="match status" value="1"/>
</dbReference>
<dbReference type="InterPro" id="IPR014017">
    <property type="entry name" value="DNA_helicase_UvrD-like_C"/>
</dbReference>
<evidence type="ECO:0000256" key="13">
    <source>
        <dbReference type="ARBA" id="ARBA00034923"/>
    </source>
</evidence>
<feature type="binding site" evidence="15">
    <location>
        <begin position="28"/>
        <end position="35"/>
    </location>
    <ligand>
        <name>ATP</name>
        <dbReference type="ChEBI" id="CHEBI:30616"/>
    </ligand>
</feature>
<accession>A0A1L3ZYN8</accession>
<dbReference type="GO" id="GO:0000725">
    <property type="term" value="P:recombinational repair"/>
    <property type="evidence" value="ECO:0007669"/>
    <property type="project" value="TreeGrafter"/>
</dbReference>
<dbReference type="GO" id="GO:0033202">
    <property type="term" value="C:DNA helicase complex"/>
    <property type="evidence" value="ECO:0007669"/>
    <property type="project" value="TreeGrafter"/>
</dbReference>
<keyword evidence="8" id="KW-0238">DNA-binding</keyword>
<feature type="domain" description="UvrD-like helicase ATP-binding" evidence="17">
    <location>
        <begin position="7"/>
        <end position="484"/>
    </location>
</feature>
<dbReference type="SUPFAM" id="SSF52980">
    <property type="entry name" value="Restriction endonuclease-like"/>
    <property type="match status" value="1"/>
</dbReference>
<protein>
    <recommendedName>
        <fullName evidence="12">DNA 3'-5' helicase</fullName>
        <ecNumber evidence="12">5.6.2.4</ecNumber>
    </recommendedName>
    <alternativeName>
        <fullName evidence="13">DNA 3'-5' helicase II</fullName>
    </alternativeName>
</protein>
<evidence type="ECO:0000256" key="7">
    <source>
        <dbReference type="ARBA" id="ARBA00022840"/>
    </source>
</evidence>
<keyword evidence="20" id="KW-1185">Reference proteome</keyword>
<evidence type="ECO:0000259" key="17">
    <source>
        <dbReference type="PROSITE" id="PS51198"/>
    </source>
</evidence>
<keyword evidence="1" id="KW-0540">Nuclease</keyword>
<dbReference type="RefSeq" id="WP_072598400.1">
    <property type="nucleotide sequence ID" value="NZ_CP018221.1"/>
</dbReference>
<dbReference type="InterPro" id="IPR027417">
    <property type="entry name" value="P-loop_NTPase"/>
</dbReference>
<dbReference type="InterPro" id="IPR011335">
    <property type="entry name" value="Restrct_endonuc-II-like"/>
</dbReference>
<gene>
    <name evidence="19" type="ORF">BSL82_16860</name>
</gene>
<evidence type="ECO:0000256" key="4">
    <source>
        <dbReference type="ARBA" id="ARBA00022801"/>
    </source>
</evidence>
<dbReference type="InterPro" id="IPR011604">
    <property type="entry name" value="PDDEXK-like_dom_sf"/>
</dbReference>
<keyword evidence="7 15" id="KW-0067">ATP-binding</keyword>
<dbReference type="Gene3D" id="1.10.486.10">
    <property type="entry name" value="PCRA, domain 4"/>
    <property type="match status" value="1"/>
</dbReference>
<dbReference type="PANTHER" id="PTHR11070">
    <property type="entry name" value="UVRD / RECB / PCRA DNA HELICASE FAMILY MEMBER"/>
    <property type="match status" value="1"/>
</dbReference>
<keyword evidence="5 15" id="KW-0347">Helicase</keyword>
<dbReference type="PROSITE" id="PS51217">
    <property type="entry name" value="UVRD_HELICASE_CTER"/>
    <property type="match status" value="1"/>
</dbReference>
<dbReference type="SUPFAM" id="SSF52540">
    <property type="entry name" value="P-loop containing nucleoside triphosphate hydrolases"/>
    <property type="match status" value="1"/>
</dbReference>
<dbReference type="GO" id="GO:0043138">
    <property type="term" value="F:3'-5' DNA helicase activity"/>
    <property type="evidence" value="ECO:0007669"/>
    <property type="project" value="UniProtKB-EC"/>
</dbReference>
<dbReference type="GO" id="GO:0005524">
    <property type="term" value="F:ATP binding"/>
    <property type="evidence" value="ECO:0007669"/>
    <property type="project" value="UniProtKB-UniRule"/>
</dbReference>
<evidence type="ECO:0000259" key="18">
    <source>
        <dbReference type="PROSITE" id="PS51217"/>
    </source>
</evidence>
<sequence length="1144" mass="124227">MADARKSYPLLDNQAVAADPRKHAWVSASAGTGKTQVLTARVLRLLLNGADPAGILCITFTKAGAAEMAERLNGVLARWVRCPDKELRQHLFNLGEPNDDQMIARARTLFARVLEAAGGLRIETIHAFAQSLLAAFPMESGVAPGFAALDERSTEVLKRRVLAEVLVEAERTGDPILDDFRAISVRMGDGGKLMQMLGRMTNHAAALQAFRSREEITPRLRRFLDVPEDVDGAMAAACADSSFPVEIVRRIAAANAAWATKTGLTHADVIAAWLAASPADRARLLPDLLSVACTKDGKLRAVQKGQRGTEPEYASLCERLHDSCSAILDLRARADLAEWLGVTLRAGWQVAQGYAAEKERQGVIDYGDMIERAAALLSGDGMGAWVRYKLDQKLDHILIDEAQDTNRAQWTIASRLTEEFFAGEGARGLRRTVFAVGDFKQAIFSFQGTDPREFDQARQWFDGQVRQSGGRLHDLDLAQSFRSTGAVLDVVNRLIADLGPEAFGLDRGIPLHQTSRTGEAGQVILLPPTREALPDEDDQEDAPEGEEEWVGGHERLHAQKLARQIAEWVDPVNPFRLEAKGRPLKAEDILVLVRSRGDFTALLVARLHEEGVAVAGVDRLRLTAPLAVQDMLALIRFALQPGDDLTLATLLVSPLIGLSQDQLLTLAHDRRGGLWRRLRQAAETDPAMKAAADWLLAVLAMADFAAPYEFLETVLSGPLDGRRWLLRRLGEEARDPLDELLNAALAFEAANLPSLQGFLDWVEREDVEVKRDPSAPRDAVRIMTVHGSKGLQAPLVVLADATKDPDRNAADHAMVAMANGALPLPLHCSPKEARGPVAEAFADAAERARQEHWRLAYVAMTRAEDVLVVSGSLGPRARGQVPDASWYAAAARAMEGLEADGVPHPGWGEMRVYRTGKGRAAARKPRAPLPLPVLPEWVHASPPPEQAPPRPLAPSSLGEDSVTDPPLPPAAADAARRGSLLHGLFERLPAAPPARRRDLAEQWLSRPGREPDSARRAVLVDAAMRVIDDPAFADIFAPDALAEAPVAAVVGETVVAGTVDRLLVTDGHVRVIDFKTGSRVPAGLAEVPVYHLRQMAAYVAALETVFPGRLVEAALLYTSGPRLIRLEEDVLSPHRPMPRAAISG</sequence>
<evidence type="ECO:0000256" key="11">
    <source>
        <dbReference type="ARBA" id="ARBA00034617"/>
    </source>
</evidence>
<dbReference type="Gene3D" id="3.30.160.800">
    <property type="match status" value="1"/>
</dbReference>
<keyword evidence="6" id="KW-0269">Exonuclease</keyword>
<evidence type="ECO:0000256" key="2">
    <source>
        <dbReference type="ARBA" id="ARBA00022741"/>
    </source>
</evidence>
<dbReference type="InterPro" id="IPR038726">
    <property type="entry name" value="PDDEXK_AddAB-type"/>
</dbReference>